<keyword evidence="3" id="KW-1133">Transmembrane helix</keyword>
<evidence type="ECO:0000313" key="6">
    <source>
        <dbReference type="EMBL" id="RVT49839.1"/>
    </source>
</evidence>
<dbReference type="GO" id="GO:0016020">
    <property type="term" value="C:membrane"/>
    <property type="evidence" value="ECO:0007669"/>
    <property type="project" value="UniProtKB-SubCell"/>
</dbReference>
<dbReference type="Pfam" id="PF13103">
    <property type="entry name" value="TonB_2"/>
    <property type="match status" value="1"/>
</dbReference>
<evidence type="ECO:0000256" key="4">
    <source>
        <dbReference type="ARBA" id="ARBA00023136"/>
    </source>
</evidence>
<evidence type="ECO:0000256" key="5">
    <source>
        <dbReference type="SAM" id="MobiDB-lite"/>
    </source>
</evidence>
<dbReference type="NCBIfam" id="TIGR01352">
    <property type="entry name" value="tonB_Cterm"/>
    <property type="match status" value="1"/>
</dbReference>
<evidence type="ECO:0000256" key="1">
    <source>
        <dbReference type="ARBA" id="ARBA00004167"/>
    </source>
</evidence>
<dbReference type="Gene3D" id="3.30.1150.10">
    <property type="match status" value="1"/>
</dbReference>
<dbReference type="OrthoDB" id="5298892at2"/>
<feature type="region of interest" description="Disordered" evidence="5">
    <location>
        <begin position="148"/>
        <end position="172"/>
    </location>
</feature>
<dbReference type="Proteomes" id="UP000288178">
    <property type="component" value="Unassembled WGS sequence"/>
</dbReference>
<gene>
    <name evidence="6" type="ORF">ENE75_19045</name>
</gene>
<dbReference type="AlphaFoldDB" id="A0A437JSJ2"/>
<protein>
    <submittedName>
        <fullName evidence="6">Cell envelope integrity protein TolA</fullName>
    </submittedName>
</protein>
<accession>A0A437JSJ2</accession>
<dbReference type="EMBL" id="SACT01000007">
    <property type="protein sequence ID" value="RVT49839.1"/>
    <property type="molecule type" value="Genomic_DNA"/>
</dbReference>
<evidence type="ECO:0000313" key="7">
    <source>
        <dbReference type="Proteomes" id="UP000288178"/>
    </source>
</evidence>
<comment type="subcellular location">
    <subcellularLocation>
        <location evidence="1">Membrane</location>
        <topology evidence="1">Single-pass membrane protein</topology>
    </subcellularLocation>
</comment>
<evidence type="ECO:0000256" key="3">
    <source>
        <dbReference type="ARBA" id="ARBA00022989"/>
    </source>
</evidence>
<feature type="region of interest" description="Disordered" evidence="5">
    <location>
        <begin position="42"/>
        <end position="118"/>
    </location>
</feature>
<reference evidence="6 7" key="1">
    <citation type="submission" date="2019-01" db="EMBL/GenBank/DDBJ databases">
        <authorList>
            <person name="Chen W.-M."/>
        </authorList>
    </citation>
    <scope>NUCLEOTIDE SEQUENCE [LARGE SCALE GENOMIC DNA]</scope>
    <source>
        <strain evidence="6 7">ICH-3</strain>
    </source>
</reference>
<dbReference type="SUPFAM" id="SSF74653">
    <property type="entry name" value="TolA/TonB C-terminal domain"/>
    <property type="match status" value="1"/>
</dbReference>
<feature type="compositionally biased region" description="Basic and acidic residues" evidence="5">
    <location>
        <begin position="75"/>
        <end position="118"/>
    </location>
</feature>
<sequence length="258" mass="27827">MSLVVHAGLVVAIALGVSWQRSTPVEFSAELWSALPEVAAPRTVAPEPAPPPPPQPAPAPAPPPPAPTRSAADIALERERAAQREQAEREAKLRREREAEAKRAKAAEEAALKRQRDLQKQREEELARKAEEERLEKQRLDNLKRLQAQAGGGSGGPSSTGTAARNAAPSQQYGGILREHVRSKLKFDTVGLPSTLETVVEIRATASGNVLSRRVVRRSGNDAWDNAVLRAIDAASPLPRDKDGTTPGSIEIVFRPVD</sequence>
<organism evidence="6 7">
    <name type="scientific">Rubrivivax albus</name>
    <dbReference type="NCBI Taxonomy" id="2499835"/>
    <lineage>
        <taxon>Bacteria</taxon>
        <taxon>Pseudomonadati</taxon>
        <taxon>Pseudomonadota</taxon>
        <taxon>Betaproteobacteria</taxon>
        <taxon>Burkholderiales</taxon>
        <taxon>Sphaerotilaceae</taxon>
        <taxon>Rubrivivax</taxon>
    </lineage>
</organism>
<comment type="caution">
    <text evidence="6">The sequence shown here is derived from an EMBL/GenBank/DDBJ whole genome shotgun (WGS) entry which is preliminary data.</text>
</comment>
<feature type="compositionally biased region" description="Pro residues" evidence="5">
    <location>
        <begin position="47"/>
        <end position="67"/>
    </location>
</feature>
<keyword evidence="7" id="KW-1185">Reference proteome</keyword>
<proteinExistence type="predicted"/>
<keyword evidence="2" id="KW-0812">Transmembrane</keyword>
<dbReference type="InterPro" id="IPR006260">
    <property type="entry name" value="TonB/TolA_C"/>
</dbReference>
<name>A0A437JSJ2_9BURK</name>
<keyword evidence="4" id="KW-0472">Membrane</keyword>
<evidence type="ECO:0000256" key="2">
    <source>
        <dbReference type="ARBA" id="ARBA00022692"/>
    </source>
</evidence>